<protein>
    <submittedName>
        <fullName evidence="7">ABC transporter ATP-binding protein</fullName>
    </submittedName>
</protein>
<dbReference type="InterPro" id="IPR012340">
    <property type="entry name" value="NA-bd_OB-fold"/>
</dbReference>
<dbReference type="GO" id="GO:0016887">
    <property type="term" value="F:ATP hydrolysis activity"/>
    <property type="evidence" value="ECO:0007669"/>
    <property type="project" value="InterPro"/>
</dbReference>
<dbReference type="PANTHER" id="PTHR43875:SF1">
    <property type="entry name" value="OSMOPROTECTIVE COMPOUNDS UPTAKE ATP-BINDING PROTEIN GGTA"/>
    <property type="match status" value="1"/>
</dbReference>
<dbReference type="Gene3D" id="3.40.50.300">
    <property type="entry name" value="P-loop containing nucleotide triphosphate hydrolases"/>
    <property type="match status" value="1"/>
</dbReference>
<dbReference type="RefSeq" id="WP_165028594.1">
    <property type="nucleotide sequence ID" value="NZ_JAAKZF010000016.1"/>
</dbReference>
<feature type="domain" description="ABC transporter" evidence="6">
    <location>
        <begin position="4"/>
        <end position="234"/>
    </location>
</feature>
<dbReference type="SUPFAM" id="SSF50331">
    <property type="entry name" value="MOP-like"/>
    <property type="match status" value="1"/>
</dbReference>
<name>A0A6G4WBZ1_9HYPH</name>
<dbReference type="InterPro" id="IPR003593">
    <property type="entry name" value="AAA+_ATPase"/>
</dbReference>
<dbReference type="PROSITE" id="PS50893">
    <property type="entry name" value="ABC_TRANSPORTER_2"/>
    <property type="match status" value="1"/>
</dbReference>
<evidence type="ECO:0000256" key="4">
    <source>
        <dbReference type="ARBA" id="ARBA00022741"/>
    </source>
</evidence>
<evidence type="ECO:0000256" key="2">
    <source>
        <dbReference type="ARBA" id="ARBA00005417"/>
    </source>
</evidence>
<evidence type="ECO:0000313" key="7">
    <source>
        <dbReference type="EMBL" id="NGO52315.1"/>
    </source>
</evidence>
<dbReference type="PANTHER" id="PTHR43875">
    <property type="entry name" value="MALTODEXTRIN IMPORT ATP-BINDING PROTEIN MSMX"/>
    <property type="match status" value="1"/>
</dbReference>
<dbReference type="Gene3D" id="2.40.50.140">
    <property type="entry name" value="Nucleic acid-binding proteins"/>
    <property type="match status" value="1"/>
</dbReference>
<dbReference type="InterPro" id="IPR008995">
    <property type="entry name" value="Mo/tungstate-bd_C_term_dom"/>
</dbReference>
<dbReference type="AlphaFoldDB" id="A0A6G4WBZ1"/>
<dbReference type="Pfam" id="PF00005">
    <property type="entry name" value="ABC_tran"/>
    <property type="match status" value="1"/>
</dbReference>
<dbReference type="GO" id="GO:0005524">
    <property type="term" value="F:ATP binding"/>
    <property type="evidence" value="ECO:0007669"/>
    <property type="project" value="UniProtKB-KW"/>
</dbReference>
<dbReference type="Proteomes" id="UP001642900">
    <property type="component" value="Unassembled WGS sequence"/>
</dbReference>
<evidence type="ECO:0000256" key="5">
    <source>
        <dbReference type="ARBA" id="ARBA00022840"/>
    </source>
</evidence>
<dbReference type="FunFam" id="3.40.50.300:FF:000042">
    <property type="entry name" value="Maltose/maltodextrin ABC transporter, ATP-binding protein"/>
    <property type="match status" value="1"/>
</dbReference>
<dbReference type="InterPro" id="IPR047641">
    <property type="entry name" value="ABC_transpr_MalK/UgpC-like"/>
</dbReference>
<dbReference type="GO" id="GO:0055052">
    <property type="term" value="C:ATP-binding cassette (ABC) transporter complex, substrate-binding subunit-containing"/>
    <property type="evidence" value="ECO:0007669"/>
    <property type="project" value="TreeGrafter"/>
</dbReference>
<evidence type="ECO:0000259" key="6">
    <source>
        <dbReference type="PROSITE" id="PS50893"/>
    </source>
</evidence>
<dbReference type="Gene3D" id="2.40.50.100">
    <property type="match status" value="1"/>
</dbReference>
<dbReference type="GO" id="GO:0140359">
    <property type="term" value="F:ABC-type transporter activity"/>
    <property type="evidence" value="ECO:0007669"/>
    <property type="project" value="UniProtKB-ARBA"/>
</dbReference>
<proteinExistence type="inferred from homology"/>
<keyword evidence="5 7" id="KW-0067">ATP-binding</keyword>
<comment type="subcellular location">
    <subcellularLocation>
        <location evidence="1">Cell inner membrane</location>
        <topology evidence="1">Peripheral membrane protein</topology>
    </subcellularLocation>
</comment>
<dbReference type="EMBL" id="JAAKZF010000016">
    <property type="protein sequence ID" value="NGO52315.1"/>
    <property type="molecule type" value="Genomic_DNA"/>
</dbReference>
<sequence>MSTIRLENLVKKFGDFTALKTMDLEIADGEFMALLGPSGCGKSTTMNMIAGMEEPTSGRILFGDRNMSGVPMGRRGVGFVFQNYAIFTHMTVRQNLTYGPRMHGRPKAEIDRRVGAIAELLQLTSLLDRRADRLSVNILQRVAIGRSAIMEPVIFLLDEPLSNVDAAFRAVMRTELKHLQRQFRQTMVYVTHDQLEAMTMADRIAVMDHGMLQQVGTPLDVYNNPANVFVARFIGAPGMNLLPGWPADSDGGLVIDLGPLGATAPLPKRLAAAMRGHSREVLFGFRPEQATLAGEGRGIAAQVTAVERIGARTIVHLGEGDSAIKVVLDNDQQAAFGASAIVTPNMDAVRIFDRTTGQAIGGAGNG</sequence>
<comment type="similarity">
    <text evidence="2">Belongs to the ABC transporter superfamily.</text>
</comment>
<organism evidence="7 8">
    <name type="scientific">Allomesorhizobium camelthorni</name>
    <dbReference type="NCBI Taxonomy" id="475069"/>
    <lineage>
        <taxon>Bacteria</taxon>
        <taxon>Pseudomonadati</taxon>
        <taxon>Pseudomonadota</taxon>
        <taxon>Alphaproteobacteria</taxon>
        <taxon>Hyphomicrobiales</taxon>
        <taxon>Phyllobacteriaceae</taxon>
        <taxon>Allomesorhizobium</taxon>
    </lineage>
</organism>
<keyword evidence="3" id="KW-0813">Transport</keyword>
<keyword evidence="4" id="KW-0547">Nucleotide-binding</keyword>
<dbReference type="SMART" id="SM00382">
    <property type="entry name" value="AAA"/>
    <property type="match status" value="1"/>
</dbReference>
<evidence type="ECO:0000256" key="3">
    <source>
        <dbReference type="ARBA" id="ARBA00022448"/>
    </source>
</evidence>
<keyword evidence="8" id="KW-1185">Reference proteome</keyword>
<evidence type="ECO:0000256" key="1">
    <source>
        <dbReference type="ARBA" id="ARBA00004417"/>
    </source>
</evidence>
<accession>A0A6G4WBZ1</accession>
<dbReference type="Pfam" id="PF08402">
    <property type="entry name" value="TOBE_2"/>
    <property type="match status" value="1"/>
</dbReference>
<reference evidence="7 8" key="1">
    <citation type="submission" date="2020-02" db="EMBL/GenBank/DDBJ databases">
        <title>Genome sequence of strain CCNWXJ40-4.</title>
        <authorList>
            <person name="Gao J."/>
            <person name="Sun J."/>
        </authorList>
    </citation>
    <scope>NUCLEOTIDE SEQUENCE [LARGE SCALE GENOMIC DNA]</scope>
    <source>
        <strain evidence="7 8">CCNWXJ 40-4</strain>
    </source>
</reference>
<dbReference type="InterPro" id="IPR027417">
    <property type="entry name" value="P-loop_NTPase"/>
</dbReference>
<dbReference type="SUPFAM" id="SSF52540">
    <property type="entry name" value="P-loop containing nucleoside triphosphate hydrolases"/>
    <property type="match status" value="1"/>
</dbReference>
<dbReference type="InterPro" id="IPR003439">
    <property type="entry name" value="ABC_transporter-like_ATP-bd"/>
</dbReference>
<evidence type="ECO:0000313" key="8">
    <source>
        <dbReference type="Proteomes" id="UP001642900"/>
    </source>
</evidence>
<comment type="caution">
    <text evidence="7">The sequence shown here is derived from an EMBL/GenBank/DDBJ whole genome shotgun (WGS) entry which is preliminary data.</text>
</comment>
<dbReference type="InterPro" id="IPR013611">
    <property type="entry name" value="Transp-assoc_OB_typ2"/>
</dbReference>
<gene>
    <name evidence="7" type="ORF">G6N73_14200</name>
</gene>